<dbReference type="AlphaFoldDB" id="A0A6P8HJM4"/>
<dbReference type="OrthoDB" id="10358971at2759"/>
<evidence type="ECO:0000256" key="1">
    <source>
        <dbReference type="ARBA" id="ARBA00022737"/>
    </source>
</evidence>
<dbReference type="GeneID" id="116289975"/>
<keyword evidence="3" id="KW-0472">Membrane</keyword>
<evidence type="ECO:0000313" key="5">
    <source>
        <dbReference type="Proteomes" id="UP000515163"/>
    </source>
</evidence>
<feature type="transmembrane region" description="Helical" evidence="3">
    <location>
        <begin position="76"/>
        <end position="98"/>
    </location>
</feature>
<dbReference type="PANTHER" id="PTHR22906">
    <property type="entry name" value="PROPERDIN"/>
    <property type="match status" value="1"/>
</dbReference>
<organism evidence="5 6">
    <name type="scientific">Actinia tenebrosa</name>
    <name type="common">Australian red waratah sea anemone</name>
    <dbReference type="NCBI Taxonomy" id="6105"/>
    <lineage>
        <taxon>Eukaryota</taxon>
        <taxon>Metazoa</taxon>
        <taxon>Cnidaria</taxon>
        <taxon>Anthozoa</taxon>
        <taxon>Hexacorallia</taxon>
        <taxon>Actiniaria</taxon>
        <taxon>Actiniidae</taxon>
        <taxon>Actinia</taxon>
    </lineage>
</organism>
<evidence type="ECO:0000313" key="6">
    <source>
        <dbReference type="RefSeq" id="XP_031552795.1"/>
    </source>
</evidence>
<dbReference type="InterPro" id="IPR052065">
    <property type="entry name" value="Compl_asym_regulator"/>
</dbReference>
<reference evidence="6" key="1">
    <citation type="submission" date="2025-08" db="UniProtKB">
        <authorList>
            <consortium name="RefSeq"/>
        </authorList>
    </citation>
    <scope>IDENTIFICATION</scope>
    <source>
        <tissue evidence="6">Tentacle</tissue>
    </source>
</reference>
<dbReference type="InterPro" id="IPR000884">
    <property type="entry name" value="TSP1_rpt"/>
</dbReference>
<dbReference type="SMART" id="SM00209">
    <property type="entry name" value="TSP1"/>
    <property type="match status" value="1"/>
</dbReference>
<accession>A0A6P8HJM4</accession>
<keyword evidence="3" id="KW-1133">Transmembrane helix</keyword>
<name>A0A6P8HJM4_ACTTE</name>
<gene>
    <name evidence="6" type="primary">LOC116289975</name>
</gene>
<evidence type="ECO:0000256" key="4">
    <source>
        <dbReference type="SAM" id="SignalP"/>
    </source>
</evidence>
<dbReference type="Gene3D" id="2.20.100.10">
    <property type="entry name" value="Thrombospondin type-1 (TSP1) repeat"/>
    <property type="match status" value="1"/>
</dbReference>
<dbReference type="InParanoid" id="A0A6P8HJM4"/>
<protein>
    <submittedName>
        <fullName evidence="6">Thrombospondin type-1 domain-containing protein 1-like</fullName>
    </submittedName>
</protein>
<sequence length="246" mass="27042">MDRYYKWLACLLGFLCITSNQALYRGPWSAWSSCSASCDGSQERTRTCQAEQGESCEGLTSESRSCSSGVCVNSSIIVAIVFGLLILLAIIVVIYLTIKRRKTLRENEEAAHFNTNAAEDYYDRSIVRSSSIGSRANTAAPSIASSRATIPTIAPYLPDVEEEEHVPQNYNNYAYDNTDSLGRVSFSNESIQEARLDFDVDEVEAVHESSSPAEQPKVTMMTFAGTQTELGDDNNDDDLAVTIDVV</sequence>
<dbReference type="Proteomes" id="UP000515163">
    <property type="component" value="Unplaced"/>
</dbReference>
<dbReference type="PROSITE" id="PS50092">
    <property type="entry name" value="TSP1"/>
    <property type="match status" value="1"/>
</dbReference>
<keyword evidence="1" id="KW-0677">Repeat</keyword>
<feature type="chain" id="PRO_5028215349" evidence="4">
    <location>
        <begin position="23"/>
        <end position="246"/>
    </location>
</feature>
<evidence type="ECO:0000256" key="2">
    <source>
        <dbReference type="ARBA" id="ARBA00023157"/>
    </source>
</evidence>
<dbReference type="RefSeq" id="XP_031552795.1">
    <property type="nucleotide sequence ID" value="XM_031696935.1"/>
</dbReference>
<keyword evidence="5" id="KW-1185">Reference proteome</keyword>
<proteinExistence type="predicted"/>
<keyword evidence="2" id="KW-1015">Disulfide bond</keyword>
<dbReference type="SUPFAM" id="SSF82895">
    <property type="entry name" value="TSP-1 type 1 repeat"/>
    <property type="match status" value="1"/>
</dbReference>
<evidence type="ECO:0000256" key="3">
    <source>
        <dbReference type="SAM" id="Phobius"/>
    </source>
</evidence>
<keyword evidence="4" id="KW-0732">Signal</keyword>
<dbReference type="InterPro" id="IPR036383">
    <property type="entry name" value="TSP1_rpt_sf"/>
</dbReference>
<keyword evidence="3" id="KW-0812">Transmembrane</keyword>
<dbReference type="Pfam" id="PF00090">
    <property type="entry name" value="TSP_1"/>
    <property type="match status" value="1"/>
</dbReference>
<feature type="signal peptide" evidence="4">
    <location>
        <begin position="1"/>
        <end position="22"/>
    </location>
</feature>
<dbReference type="KEGG" id="aten:116289975"/>